<gene>
    <name evidence="1" type="ORF">H4S07_006175</name>
</gene>
<protein>
    <submittedName>
        <fullName evidence="1">Uncharacterized protein</fullName>
    </submittedName>
</protein>
<proteinExistence type="predicted"/>
<organism evidence="1 2">
    <name type="scientific">Coemansia furcata</name>
    <dbReference type="NCBI Taxonomy" id="417177"/>
    <lineage>
        <taxon>Eukaryota</taxon>
        <taxon>Fungi</taxon>
        <taxon>Fungi incertae sedis</taxon>
        <taxon>Zoopagomycota</taxon>
        <taxon>Kickxellomycotina</taxon>
        <taxon>Kickxellomycetes</taxon>
        <taxon>Kickxellales</taxon>
        <taxon>Kickxellaceae</taxon>
        <taxon>Coemansia</taxon>
    </lineage>
</organism>
<evidence type="ECO:0000313" key="1">
    <source>
        <dbReference type="EMBL" id="KAJ2796603.1"/>
    </source>
</evidence>
<reference evidence="1" key="1">
    <citation type="submission" date="2022-07" db="EMBL/GenBank/DDBJ databases">
        <title>Phylogenomic reconstructions and comparative analyses of Kickxellomycotina fungi.</title>
        <authorList>
            <person name="Reynolds N.K."/>
            <person name="Stajich J.E."/>
            <person name="Barry K."/>
            <person name="Grigoriev I.V."/>
            <person name="Crous P."/>
            <person name="Smith M.E."/>
        </authorList>
    </citation>
    <scope>NUCLEOTIDE SEQUENCE</scope>
    <source>
        <strain evidence="1">CBS 102833</strain>
    </source>
</reference>
<comment type="caution">
    <text evidence="1">The sequence shown here is derived from an EMBL/GenBank/DDBJ whole genome shotgun (WGS) entry which is preliminary data.</text>
</comment>
<name>A0ACC1KW78_9FUNG</name>
<feature type="non-terminal residue" evidence="1">
    <location>
        <position position="1"/>
    </location>
</feature>
<evidence type="ECO:0000313" key="2">
    <source>
        <dbReference type="Proteomes" id="UP001140096"/>
    </source>
</evidence>
<dbReference type="Proteomes" id="UP001140096">
    <property type="component" value="Unassembled WGS sequence"/>
</dbReference>
<dbReference type="EMBL" id="JANBUP010003484">
    <property type="protein sequence ID" value="KAJ2796603.1"/>
    <property type="molecule type" value="Genomic_DNA"/>
</dbReference>
<keyword evidence="2" id="KW-1185">Reference proteome</keyword>
<feature type="non-terminal residue" evidence="1">
    <location>
        <position position="421"/>
    </location>
</feature>
<accession>A0ACC1KW78</accession>
<sequence length="421" mass="46189">LITYTQAMDVRGGRGAQLRRGRTLVRAERGQATTPMIKKEKRKLTPWVVYSKIITFWAPGFLLAKLGKMPDPGMQQAWREKIALVSLIILICGAVVYLTIFLPITFCPQSVAKHQSNIFELGDKTGDSNVIGIQGKAYSTAQAKWQSELSFTPVPGQDLTPYFNVPLPKSCTASSLKNFRAIAFDVCKANNGNNGCPLGNVNDAIKVNNFKPMDDRPIGYDWTDVKPGYFVINGHVLNMTPYLLSVNKSPSSDMLDEAIFAAANNSLVDASLLFQRTSGMKDAAACLIDRFLAGELAKDTPGCFAVNLFNYAALAVIGGIVLTRFFMAVIFQYFLSWQLVRRPPRSKVRPLSYNAAAPWNGKKPQTGGATANLGKGEDDELFTVMLVTCYSEGEESIRGTCDSLCNTDFSDARKVLFIVAD</sequence>